<dbReference type="PANTHER" id="PTHR23088">
    <property type="entry name" value="NITRILASE-RELATED"/>
    <property type="match status" value="1"/>
</dbReference>
<dbReference type="InterPro" id="IPR003010">
    <property type="entry name" value="C-N_Hydrolase"/>
</dbReference>
<dbReference type="Pfam" id="PF00795">
    <property type="entry name" value="CN_hydrolase"/>
    <property type="match status" value="1"/>
</dbReference>
<gene>
    <name evidence="2" type="ORF">H1016_01395</name>
</gene>
<keyword evidence="3" id="KW-1185">Reference proteome</keyword>
<evidence type="ECO:0000259" key="1">
    <source>
        <dbReference type="PROSITE" id="PS50263"/>
    </source>
</evidence>
<dbReference type="SUPFAM" id="SSF56317">
    <property type="entry name" value="Carbon-nitrogen hydrolase"/>
    <property type="match status" value="1"/>
</dbReference>
<dbReference type="Proteomes" id="UP000646946">
    <property type="component" value="Unassembled WGS sequence"/>
</dbReference>
<dbReference type="CDD" id="cd07197">
    <property type="entry name" value="nitrilase"/>
    <property type="match status" value="1"/>
</dbReference>
<keyword evidence="2" id="KW-0378">Hydrolase</keyword>
<comment type="caution">
    <text evidence="2">The sequence shown here is derived from an EMBL/GenBank/DDBJ whole genome shotgun (WGS) entry which is preliminary data.</text>
</comment>
<accession>A0A832XGG7</accession>
<dbReference type="PANTHER" id="PTHR23088:SF27">
    <property type="entry name" value="DEAMINATED GLUTATHIONE AMIDASE"/>
    <property type="match status" value="1"/>
</dbReference>
<name>A0A832XGG7_9ARCH</name>
<dbReference type="AlphaFoldDB" id="A0A832XGG7"/>
<reference evidence="2 3" key="1">
    <citation type="journal article" name="Nat. Commun.">
        <title>Undinarchaeota illuminate DPANN phylogeny and the impact of gene transfer on archaeal evolution.</title>
        <authorList>
            <person name="Dombrowski N."/>
            <person name="Williams T.A."/>
            <person name="Sun J."/>
            <person name="Woodcroft B.J."/>
            <person name="Lee J.H."/>
            <person name="Minh B.Q."/>
            <person name="Rinke C."/>
            <person name="Spang A."/>
        </authorList>
    </citation>
    <scope>NUCLEOTIDE SEQUENCE [LARGE SCALE GENOMIC DNA]</scope>
    <source>
        <strain evidence="2">MAG_bin1129</strain>
    </source>
</reference>
<dbReference type="InterPro" id="IPR036526">
    <property type="entry name" value="C-N_Hydrolase_sf"/>
</dbReference>
<feature type="domain" description="CN hydrolase" evidence="1">
    <location>
        <begin position="4"/>
        <end position="237"/>
    </location>
</feature>
<dbReference type="Gene3D" id="3.60.110.10">
    <property type="entry name" value="Carbon-nitrogen hydrolase"/>
    <property type="match status" value="1"/>
</dbReference>
<dbReference type="EMBL" id="DVAB01000013">
    <property type="protein sequence ID" value="HIK00174.1"/>
    <property type="molecule type" value="Genomic_DNA"/>
</dbReference>
<dbReference type="PROSITE" id="PS50263">
    <property type="entry name" value="CN_HYDROLASE"/>
    <property type="match status" value="1"/>
</dbReference>
<organism evidence="2 3">
    <name type="scientific">Candidatus Naiadarchaeum limnaeum</name>
    <dbReference type="NCBI Taxonomy" id="2756139"/>
    <lineage>
        <taxon>Archaea</taxon>
        <taxon>Candidatus Undinarchaeota</taxon>
        <taxon>Candidatus Undinarchaeia</taxon>
        <taxon>Candidatus Naiadarchaeales</taxon>
        <taxon>Candidatus Naiadarchaeaceae</taxon>
        <taxon>Candidatus Naiadarchaeum</taxon>
    </lineage>
</organism>
<proteinExistence type="predicted"/>
<sequence>MNEFKVALVQMDIKLADIAVNLKKAAELVAQASKQNADFVCLPEYLPTGWAPEQLSKLADPIPGRIAEKLSSIAEENSIHIVASIPERSNDKIYNTAVLINPSGDLLAKYRKIHMFMEEPSCVTRGNEYAVADTKFGKVGLMICYDAVFPEVARQLALNGADTVFMPSNWMDPFLPQWKLATSARAFDNQFWIVAANRIGKDNTFTYFGSSRIVNPYGNAVIECGNKEEVLTATIDKKASEGFKQIVNFLKDRQPEAYK</sequence>
<evidence type="ECO:0000313" key="3">
    <source>
        <dbReference type="Proteomes" id="UP000646946"/>
    </source>
</evidence>
<dbReference type="GO" id="GO:0016787">
    <property type="term" value="F:hydrolase activity"/>
    <property type="evidence" value="ECO:0007669"/>
    <property type="project" value="UniProtKB-KW"/>
</dbReference>
<protein>
    <submittedName>
        <fullName evidence="2">Carbon-nitrogen hydrolase family protein</fullName>
    </submittedName>
</protein>
<evidence type="ECO:0000313" key="2">
    <source>
        <dbReference type="EMBL" id="HIK00174.1"/>
    </source>
</evidence>